<feature type="region of interest" description="Disordered" evidence="1">
    <location>
        <begin position="53"/>
        <end position="73"/>
    </location>
</feature>
<dbReference type="AlphaFoldDB" id="A0AAV6VU68"/>
<sequence length="73" mass="8231">MCLLISERYHKNLAQGSDNAIKRIRVLTDMDHGIMKNNTLILLNCKEVPIPPEPTTHIPPTTCHTPPPRSIPH</sequence>
<reference evidence="2 3" key="1">
    <citation type="journal article" date="2022" name="Nat. Ecol. Evol.">
        <title>A masculinizing supergene underlies an exaggerated male reproductive morph in a spider.</title>
        <authorList>
            <person name="Hendrickx F."/>
            <person name="De Corte Z."/>
            <person name="Sonet G."/>
            <person name="Van Belleghem S.M."/>
            <person name="Kostlbacher S."/>
            <person name="Vangestel C."/>
        </authorList>
    </citation>
    <scope>NUCLEOTIDE SEQUENCE [LARGE SCALE GENOMIC DNA]</scope>
    <source>
        <strain evidence="2">W744_W776</strain>
    </source>
</reference>
<evidence type="ECO:0000313" key="3">
    <source>
        <dbReference type="Proteomes" id="UP000827092"/>
    </source>
</evidence>
<gene>
    <name evidence="2" type="ORF">JTE90_021904</name>
</gene>
<organism evidence="2 3">
    <name type="scientific">Oedothorax gibbosus</name>
    <dbReference type="NCBI Taxonomy" id="931172"/>
    <lineage>
        <taxon>Eukaryota</taxon>
        <taxon>Metazoa</taxon>
        <taxon>Ecdysozoa</taxon>
        <taxon>Arthropoda</taxon>
        <taxon>Chelicerata</taxon>
        <taxon>Arachnida</taxon>
        <taxon>Araneae</taxon>
        <taxon>Araneomorphae</taxon>
        <taxon>Entelegynae</taxon>
        <taxon>Araneoidea</taxon>
        <taxon>Linyphiidae</taxon>
        <taxon>Erigoninae</taxon>
        <taxon>Oedothorax</taxon>
    </lineage>
</organism>
<protein>
    <submittedName>
        <fullName evidence="2">Uncharacterized protein</fullName>
    </submittedName>
</protein>
<dbReference type="EMBL" id="JAFNEN010000017">
    <property type="protein sequence ID" value="KAG8200249.1"/>
    <property type="molecule type" value="Genomic_DNA"/>
</dbReference>
<evidence type="ECO:0000313" key="2">
    <source>
        <dbReference type="EMBL" id="KAG8200249.1"/>
    </source>
</evidence>
<accession>A0AAV6VU68</accession>
<feature type="compositionally biased region" description="Low complexity" evidence="1">
    <location>
        <begin position="55"/>
        <end position="64"/>
    </location>
</feature>
<comment type="caution">
    <text evidence="2">The sequence shown here is derived from an EMBL/GenBank/DDBJ whole genome shotgun (WGS) entry which is preliminary data.</text>
</comment>
<name>A0AAV6VU68_9ARAC</name>
<evidence type="ECO:0000256" key="1">
    <source>
        <dbReference type="SAM" id="MobiDB-lite"/>
    </source>
</evidence>
<proteinExistence type="predicted"/>
<dbReference type="Proteomes" id="UP000827092">
    <property type="component" value="Unassembled WGS sequence"/>
</dbReference>
<keyword evidence="3" id="KW-1185">Reference proteome</keyword>